<protein>
    <submittedName>
        <fullName evidence="3">CAAX amino terminal protease self-immunity</fullName>
    </submittedName>
</protein>
<evidence type="ECO:0000256" key="1">
    <source>
        <dbReference type="SAM" id="Phobius"/>
    </source>
</evidence>
<dbReference type="OrthoDB" id="258511at2"/>
<proteinExistence type="predicted"/>
<dbReference type="PANTHER" id="PTHR43592">
    <property type="entry name" value="CAAX AMINO TERMINAL PROTEASE"/>
    <property type="match status" value="1"/>
</dbReference>
<dbReference type="AlphaFoldDB" id="A0A5C5WDL9"/>
<comment type="caution">
    <text evidence="3">The sequence shown here is derived from an EMBL/GenBank/DDBJ whole genome shotgun (WGS) entry which is preliminary data.</text>
</comment>
<dbReference type="Proteomes" id="UP000318995">
    <property type="component" value="Unassembled WGS sequence"/>
</dbReference>
<name>A0A5C5WDL9_9BACT</name>
<evidence type="ECO:0000313" key="3">
    <source>
        <dbReference type="EMBL" id="TWT48730.1"/>
    </source>
</evidence>
<keyword evidence="3" id="KW-0378">Hydrolase</keyword>
<feature type="transmembrane region" description="Helical" evidence="1">
    <location>
        <begin position="126"/>
        <end position="147"/>
    </location>
</feature>
<dbReference type="EMBL" id="SJPH01000001">
    <property type="protein sequence ID" value="TWT48730.1"/>
    <property type="molecule type" value="Genomic_DNA"/>
</dbReference>
<dbReference type="Pfam" id="PF02517">
    <property type="entry name" value="Rce1-like"/>
    <property type="match status" value="1"/>
</dbReference>
<dbReference type="GO" id="GO:0004175">
    <property type="term" value="F:endopeptidase activity"/>
    <property type="evidence" value="ECO:0007669"/>
    <property type="project" value="UniProtKB-ARBA"/>
</dbReference>
<dbReference type="GO" id="GO:0080120">
    <property type="term" value="P:CAAX-box protein maturation"/>
    <property type="evidence" value="ECO:0007669"/>
    <property type="project" value="UniProtKB-ARBA"/>
</dbReference>
<feature type="transmembrane region" description="Helical" evidence="1">
    <location>
        <begin position="12"/>
        <end position="31"/>
    </location>
</feature>
<feature type="transmembrane region" description="Helical" evidence="1">
    <location>
        <begin position="253"/>
        <end position="274"/>
    </location>
</feature>
<gene>
    <name evidence="3" type="ORF">Pla111_05050</name>
</gene>
<dbReference type="PANTHER" id="PTHR43592:SF15">
    <property type="entry name" value="CAAX AMINO TERMINAL PROTEASE FAMILY PROTEIN"/>
    <property type="match status" value="1"/>
</dbReference>
<feature type="domain" description="CAAX prenyl protease 2/Lysostaphin resistance protein A-like" evidence="2">
    <location>
        <begin position="176"/>
        <end position="264"/>
    </location>
</feature>
<keyword evidence="4" id="KW-1185">Reference proteome</keyword>
<reference evidence="3 4" key="1">
    <citation type="submission" date="2019-02" db="EMBL/GenBank/DDBJ databases">
        <title>Deep-cultivation of Planctomycetes and their phenomic and genomic characterization uncovers novel biology.</title>
        <authorList>
            <person name="Wiegand S."/>
            <person name="Jogler M."/>
            <person name="Boedeker C."/>
            <person name="Pinto D."/>
            <person name="Vollmers J."/>
            <person name="Rivas-Marin E."/>
            <person name="Kohn T."/>
            <person name="Peeters S.H."/>
            <person name="Heuer A."/>
            <person name="Rast P."/>
            <person name="Oberbeckmann S."/>
            <person name="Bunk B."/>
            <person name="Jeske O."/>
            <person name="Meyerdierks A."/>
            <person name="Storesund J.E."/>
            <person name="Kallscheuer N."/>
            <person name="Luecker S."/>
            <person name="Lage O.M."/>
            <person name="Pohl T."/>
            <person name="Merkel B.J."/>
            <person name="Hornburger P."/>
            <person name="Mueller R.-W."/>
            <person name="Bruemmer F."/>
            <person name="Labrenz M."/>
            <person name="Spormann A.M."/>
            <person name="Op Den Camp H."/>
            <person name="Overmann J."/>
            <person name="Amann R."/>
            <person name="Jetten M.S.M."/>
            <person name="Mascher T."/>
            <person name="Medema M.H."/>
            <person name="Devos D.P."/>
            <person name="Kaster A.-K."/>
            <person name="Ovreas L."/>
            <person name="Rohde M."/>
            <person name="Galperin M.Y."/>
            <person name="Jogler C."/>
        </authorList>
    </citation>
    <scope>NUCLEOTIDE SEQUENCE [LARGE SCALE GENOMIC DNA]</scope>
    <source>
        <strain evidence="3 4">Pla111</strain>
    </source>
</reference>
<feature type="transmembrane region" description="Helical" evidence="1">
    <location>
        <begin position="84"/>
        <end position="105"/>
    </location>
</feature>
<sequence>MDPPAAESPALAAIVLLLFSMSLLLWAGVLVRGARGGSAIDWRRRRRVPWGPAAVGLPLLLTAMPLLTLASRGEVAPDPRPVDIADAATVTGAYLGFIFLAVLVVSSHQTTSRSDFGMPAVGERSLLRDALLGMAACLAALPLVYGVQGLVVNGLELDASHPMLEALAAASLTQKLSAAWLAVVVAPLMEEFAYRVLLQGWLERFARRTAWWPLITSAALFALAHQGQGYAPIALGVFGLVIGYVYRQTHRLMPCVAMHALFNGLSFGLALWMAG</sequence>
<feature type="transmembrane region" description="Helical" evidence="1">
    <location>
        <begin position="167"/>
        <end position="188"/>
    </location>
</feature>
<dbReference type="InterPro" id="IPR003675">
    <property type="entry name" value="Rce1/LyrA-like_dom"/>
</dbReference>
<keyword evidence="1" id="KW-0812">Transmembrane</keyword>
<dbReference type="GO" id="GO:0006508">
    <property type="term" value="P:proteolysis"/>
    <property type="evidence" value="ECO:0007669"/>
    <property type="project" value="UniProtKB-KW"/>
</dbReference>
<feature type="transmembrane region" description="Helical" evidence="1">
    <location>
        <begin position="209"/>
        <end position="224"/>
    </location>
</feature>
<organism evidence="3 4">
    <name type="scientific">Botrimarina hoheduenensis</name>
    <dbReference type="NCBI Taxonomy" id="2528000"/>
    <lineage>
        <taxon>Bacteria</taxon>
        <taxon>Pseudomonadati</taxon>
        <taxon>Planctomycetota</taxon>
        <taxon>Planctomycetia</taxon>
        <taxon>Pirellulales</taxon>
        <taxon>Lacipirellulaceae</taxon>
        <taxon>Botrimarina</taxon>
    </lineage>
</organism>
<evidence type="ECO:0000313" key="4">
    <source>
        <dbReference type="Proteomes" id="UP000318995"/>
    </source>
</evidence>
<evidence type="ECO:0000259" key="2">
    <source>
        <dbReference type="Pfam" id="PF02517"/>
    </source>
</evidence>
<feature type="transmembrane region" description="Helical" evidence="1">
    <location>
        <begin position="52"/>
        <end position="72"/>
    </location>
</feature>
<keyword evidence="1" id="KW-0472">Membrane</keyword>
<dbReference type="RefSeq" id="WP_146571011.1">
    <property type="nucleotide sequence ID" value="NZ_SJPH01000001.1"/>
</dbReference>
<keyword evidence="1" id="KW-1133">Transmembrane helix</keyword>
<feature type="transmembrane region" description="Helical" evidence="1">
    <location>
        <begin position="230"/>
        <end position="246"/>
    </location>
</feature>
<accession>A0A5C5WDL9</accession>
<keyword evidence="3" id="KW-0645">Protease</keyword>